<dbReference type="InterPro" id="IPR015300">
    <property type="entry name" value="DNA-bd_pseudobarrel_sf"/>
</dbReference>
<dbReference type="PROSITE" id="PS50863">
    <property type="entry name" value="B3"/>
    <property type="match status" value="2"/>
</dbReference>
<evidence type="ECO:0000256" key="3">
    <source>
        <dbReference type="ARBA" id="ARBA00023163"/>
    </source>
</evidence>
<dbReference type="SMART" id="SM01019">
    <property type="entry name" value="B3"/>
    <property type="match status" value="2"/>
</dbReference>
<sequence length="533" mass="60456">MKEENEDCKQKKEAAAYFFKVMLIGFAQKMRIPPAFLHNLRDKVGKTVVLQGPNGKGWFVRLCGTNTEMEFGQGWENFVHGNTIELGDFLVFKYVCKSYFKVIIFGRSACQKRLPGFHSHHGEKKNDRAEVTVEQPKKPNSSGRPRGRTLKNTGYCQSVAGKKHQIVKSAETETGEKTYQGVYYVSRRRSVTKAERKKALKAASSFTSEKPFCSILMKPSHVYQGFWLGMKKPYIDRLQLPSIRVEVTLVDPKNREWPVQYLGTNKVGLSGGWRYFSLANNLEEGDVCIFEMEDNSETKLKFRVHIFRVVEKCSAYKRMEGTGMPDTAPLSTKLSRKKRKVSTVLREDLAINLSEKAFGLEQEKNAEPRLKKMQGKNEKDGSDFLKMTKGKPVIYDRKAGCRHSPRLIQKCNLVTSPKKELCPAPSVDVQKSISREEMALSTKITYLYDENENGEEDLMIIWENNNANHVMAHNSGTVILSQESIHKGPSMKQSIPLVLNQKPEASSLVAELLPKEATSLLDMNVEENSKFSS</sequence>
<dbReference type="SUPFAM" id="SSF101936">
    <property type="entry name" value="DNA-binding pseudobarrel domain"/>
    <property type="match status" value="2"/>
</dbReference>
<dbReference type="AlphaFoldDB" id="A0AA38C5H6"/>
<feature type="compositionally biased region" description="Basic and acidic residues" evidence="5">
    <location>
        <begin position="124"/>
        <end position="137"/>
    </location>
</feature>
<accession>A0AA38C5H6</accession>
<feature type="domain" description="TF-B3" evidence="6">
    <location>
        <begin position="15"/>
        <end position="108"/>
    </location>
</feature>
<proteinExistence type="predicted"/>
<protein>
    <recommendedName>
        <fullName evidence="6">TF-B3 domain-containing protein</fullName>
    </recommendedName>
</protein>
<evidence type="ECO:0000313" key="7">
    <source>
        <dbReference type="EMBL" id="KAH9290512.1"/>
    </source>
</evidence>
<evidence type="ECO:0000256" key="2">
    <source>
        <dbReference type="ARBA" id="ARBA00023125"/>
    </source>
</evidence>
<evidence type="ECO:0000313" key="8">
    <source>
        <dbReference type="Proteomes" id="UP000824469"/>
    </source>
</evidence>
<comment type="caution">
    <text evidence="7">The sequence shown here is derived from an EMBL/GenBank/DDBJ whole genome shotgun (WGS) entry which is preliminary data.</text>
</comment>
<dbReference type="InterPro" id="IPR044837">
    <property type="entry name" value="REM16-like"/>
</dbReference>
<feature type="domain" description="TF-B3" evidence="6">
    <location>
        <begin position="213"/>
        <end position="310"/>
    </location>
</feature>
<dbReference type="GO" id="GO:0003677">
    <property type="term" value="F:DNA binding"/>
    <property type="evidence" value="ECO:0007669"/>
    <property type="project" value="UniProtKB-KW"/>
</dbReference>
<keyword evidence="4" id="KW-0539">Nucleus</keyword>
<dbReference type="PANTHER" id="PTHR31391:SF106">
    <property type="entry name" value="B3 DOMAIN-CONTAINING PROTEIN OS01G0723500"/>
    <property type="match status" value="1"/>
</dbReference>
<dbReference type="Proteomes" id="UP000824469">
    <property type="component" value="Unassembled WGS sequence"/>
</dbReference>
<dbReference type="InterPro" id="IPR003340">
    <property type="entry name" value="B3_DNA-bd"/>
</dbReference>
<keyword evidence="8" id="KW-1185">Reference proteome</keyword>
<keyword evidence="3" id="KW-0804">Transcription</keyword>
<name>A0AA38C5H6_TAXCH</name>
<keyword evidence="1" id="KW-0805">Transcription regulation</keyword>
<dbReference type="Pfam" id="PF02362">
    <property type="entry name" value="B3"/>
    <property type="match status" value="2"/>
</dbReference>
<evidence type="ECO:0000259" key="6">
    <source>
        <dbReference type="PROSITE" id="PS50863"/>
    </source>
</evidence>
<organism evidence="7 8">
    <name type="scientific">Taxus chinensis</name>
    <name type="common">Chinese yew</name>
    <name type="synonym">Taxus wallichiana var. chinensis</name>
    <dbReference type="NCBI Taxonomy" id="29808"/>
    <lineage>
        <taxon>Eukaryota</taxon>
        <taxon>Viridiplantae</taxon>
        <taxon>Streptophyta</taxon>
        <taxon>Embryophyta</taxon>
        <taxon>Tracheophyta</taxon>
        <taxon>Spermatophyta</taxon>
        <taxon>Pinopsida</taxon>
        <taxon>Pinidae</taxon>
        <taxon>Conifers II</taxon>
        <taxon>Cupressales</taxon>
        <taxon>Taxaceae</taxon>
        <taxon>Taxus</taxon>
    </lineage>
</organism>
<feature type="region of interest" description="Disordered" evidence="5">
    <location>
        <begin position="117"/>
        <end position="152"/>
    </location>
</feature>
<evidence type="ECO:0000256" key="5">
    <source>
        <dbReference type="SAM" id="MobiDB-lite"/>
    </source>
</evidence>
<keyword evidence="2" id="KW-0238">DNA-binding</keyword>
<evidence type="ECO:0000256" key="1">
    <source>
        <dbReference type="ARBA" id="ARBA00023015"/>
    </source>
</evidence>
<gene>
    <name evidence="7" type="ORF">KI387_034629</name>
</gene>
<dbReference type="Gene3D" id="2.40.330.10">
    <property type="entry name" value="DNA-binding pseudobarrel domain"/>
    <property type="match status" value="2"/>
</dbReference>
<dbReference type="CDD" id="cd10017">
    <property type="entry name" value="B3_DNA"/>
    <property type="match status" value="2"/>
</dbReference>
<dbReference type="EMBL" id="JAHRHJ020003813">
    <property type="protein sequence ID" value="KAH9290512.1"/>
    <property type="molecule type" value="Genomic_DNA"/>
</dbReference>
<evidence type="ECO:0000256" key="4">
    <source>
        <dbReference type="ARBA" id="ARBA00023242"/>
    </source>
</evidence>
<reference evidence="7 8" key="1">
    <citation type="journal article" date="2021" name="Nat. Plants">
        <title>The Taxus genome provides insights into paclitaxel biosynthesis.</title>
        <authorList>
            <person name="Xiong X."/>
            <person name="Gou J."/>
            <person name="Liao Q."/>
            <person name="Li Y."/>
            <person name="Zhou Q."/>
            <person name="Bi G."/>
            <person name="Li C."/>
            <person name="Du R."/>
            <person name="Wang X."/>
            <person name="Sun T."/>
            <person name="Guo L."/>
            <person name="Liang H."/>
            <person name="Lu P."/>
            <person name="Wu Y."/>
            <person name="Zhang Z."/>
            <person name="Ro D.K."/>
            <person name="Shang Y."/>
            <person name="Huang S."/>
            <person name="Yan J."/>
        </authorList>
    </citation>
    <scope>NUCLEOTIDE SEQUENCE [LARGE SCALE GENOMIC DNA]</scope>
    <source>
        <strain evidence="7">Ta-2019</strain>
    </source>
</reference>
<dbReference type="PANTHER" id="PTHR31391">
    <property type="entry name" value="B3 DOMAIN-CONTAINING PROTEIN OS11G0197600-RELATED"/>
    <property type="match status" value="1"/>
</dbReference>